<dbReference type="InterPro" id="IPR051915">
    <property type="entry name" value="Cellulose_Degrad_GH3"/>
</dbReference>
<organism evidence="11 12">
    <name type="scientific">Hapsidospora chrysogenum (strain ATCC 11550 / CBS 779.69 / DSM 880 / IAM 14645 / JCM 23072 / IMI 49137)</name>
    <name type="common">Acremonium chrysogenum</name>
    <dbReference type="NCBI Taxonomy" id="857340"/>
    <lineage>
        <taxon>Eukaryota</taxon>
        <taxon>Fungi</taxon>
        <taxon>Dikarya</taxon>
        <taxon>Ascomycota</taxon>
        <taxon>Pezizomycotina</taxon>
        <taxon>Sordariomycetes</taxon>
        <taxon>Hypocreomycetidae</taxon>
        <taxon>Hypocreales</taxon>
        <taxon>Bionectriaceae</taxon>
        <taxon>Hapsidospora</taxon>
    </lineage>
</organism>
<dbReference type="InterPro" id="IPR002772">
    <property type="entry name" value="Glyco_hydro_3_C"/>
</dbReference>
<evidence type="ECO:0000256" key="1">
    <source>
        <dbReference type="ARBA" id="ARBA00000448"/>
    </source>
</evidence>
<reference evidence="12" key="1">
    <citation type="journal article" date="2014" name="Genome Announc.">
        <title>Genome sequence and annotation of Acremonium chrysogenum, producer of the beta-lactam antibiotic cephalosporin C.</title>
        <authorList>
            <person name="Terfehr D."/>
            <person name="Dahlmann T.A."/>
            <person name="Specht T."/>
            <person name="Zadra I."/>
            <person name="Kuernsteiner H."/>
            <person name="Kueck U."/>
        </authorList>
    </citation>
    <scope>NUCLEOTIDE SEQUENCE [LARGE SCALE GENOMIC DNA]</scope>
    <source>
        <strain evidence="12">ATCC 11550 / CBS 779.69 / DSM 880 / IAM 14645 / JCM 23072 / IMI 49137</strain>
    </source>
</reference>
<dbReference type="SUPFAM" id="SSF51445">
    <property type="entry name" value="(Trans)glycosidases"/>
    <property type="match status" value="1"/>
</dbReference>
<dbReference type="InterPro" id="IPR026891">
    <property type="entry name" value="Fn3-like"/>
</dbReference>
<keyword evidence="4" id="KW-0378">Hydrolase</keyword>
<dbReference type="SUPFAM" id="SSF52279">
    <property type="entry name" value="Beta-D-glucan exohydrolase, C-terminal domain"/>
    <property type="match status" value="1"/>
</dbReference>
<evidence type="ECO:0000256" key="3">
    <source>
        <dbReference type="ARBA" id="ARBA00012744"/>
    </source>
</evidence>
<feature type="domain" description="Fibronectin type III-like" evidence="10">
    <location>
        <begin position="690"/>
        <end position="759"/>
    </location>
</feature>
<evidence type="ECO:0000313" key="11">
    <source>
        <dbReference type="EMBL" id="KFH46351.1"/>
    </source>
</evidence>
<dbReference type="FunFam" id="2.60.40.10:FF:000495">
    <property type="entry name" value="Periplasmic beta-glucosidase"/>
    <property type="match status" value="1"/>
</dbReference>
<protein>
    <recommendedName>
        <fullName evidence="3">beta-glucosidase</fullName>
        <ecNumber evidence="3">3.2.1.21</ecNumber>
    </recommendedName>
</protein>
<keyword evidence="8" id="KW-0624">Polysaccharide degradation</keyword>
<dbReference type="Pfam" id="PF00933">
    <property type="entry name" value="Glyco_hydro_3"/>
    <property type="match status" value="1"/>
</dbReference>
<sequence>MKFPLALGATVLATLCQAANHKKPVYKDPNAKIDHRVADLLKRMTVEEKTSQLIQGDIRSYLNLTDGRFNESGLEWTMTNRGHAVWTGLYTKPETVNKGARIAQDYQMNQTKLGIPTYIQSEGLHGFLALNATIFNSPIAMACSFNPELVEKMANVIAVEAAALGVNQLFAPVIDLARELRFGRVEETFGEDAYLAGELGYHFTKGLQDKGVSAQVKHFAAFASPEQGINTAPVHGGERELRSLYLRALKRAIVDGGAWSVMSSYNSYDGVPTVADHHLLTEILRDEWGFEYYVISDAGGTARIADEFHLCEEGDNECITMAALPAGNDVEMGGGHYSFETIPDLVKSRKLDMKTLDKAVGRVLRAKFAQGLFEKPYSGVPDDEIHDYLNTKEHKKLAQQLDAESIVLLENHDDILPLKKDANVAVIGPMAHGYVNYGDYVIHTSMDRGVTPLDGIEAVSEGKVTYAKGCERWSNDESGFEEAIAAAEGADVAVVVVGTWSRDQDELWQGLNATTGEHIDVHNLNLVGAMPRLVKAIIDTGKPTIVVYSSGKPITEPWISEEAAALVQQFYQSEMGGHALASVLYGDVNPSGKLSVSFPYDVGTLPIYYDHLSSARAYPNPGREYENGTIVFGNNYVLMDPTAMYEFGYGQSYSTFEFSSISVSKDKVSAKDTVTVSVDVTNTSKRDGAEVVQLYVKDLVSSVEVARYTLQGFKKVMVKAGATETVEIDLKVDEWGLWNRKMEYVVEPGKFVVLVGTSSENFVGNVTVTVQ</sequence>
<evidence type="ECO:0000256" key="8">
    <source>
        <dbReference type="ARBA" id="ARBA00023326"/>
    </source>
</evidence>
<feature type="signal peptide" evidence="9">
    <location>
        <begin position="1"/>
        <end position="18"/>
    </location>
</feature>
<accession>A0A086TAG9</accession>
<dbReference type="PANTHER" id="PTHR30620:SF117">
    <property type="entry name" value="BETA-1,4-XYLOSIDASE (EUROFUNG)"/>
    <property type="match status" value="1"/>
</dbReference>
<keyword evidence="5" id="KW-0325">Glycoprotein</keyword>
<dbReference type="Gene3D" id="3.40.50.1700">
    <property type="entry name" value="Glycoside hydrolase family 3 C-terminal domain"/>
    <property type="match status" value="1"/>
</dbReference>
<dbReference type="OrthoDB" id="2123594at2759"/>
<evidence type="ECO:0000259" key="10">
    <source>
        <dbReference type="SMART" id="SM01217"/>
    </source>
</evidence>
<proteinExistence type="inferred from homology"/>
<evidence type="ECO:0000256" key="2">
    <source>
        <dbReference type="ARBA" id="ARBA00005336"/>
    </source>
</evidence>
<dbReference type="Pfam" id="PF14310">
    <property type="entry name" value="Fn3-like"/>
    <property type="match status" value="1"/>
</dbReference>
<comment type="similarity">
    <text evidence="2">Belongs to the glycosyl hydrolase 3 family.</text>
</comment>
<dbReference type="EC" id="3.2.1.21" evidence="3"/>
<keyword evidence="6" id="KW-0119">Carbohydrate metabolism</keyword>
<comment type="caution">
    <text evidence="11">The sequence shown here is derived from an EMBL/GenBank/DDBJ whole genome shotgun (WGS) entry which is preliminary data.</text>
</comment>
<evidence type="ECO:0000256" key="9">
    <source>
        <dbReference type="SAM" id="SignalP"/>
    </source>
</evidence>
<dbReference type="GO" id="GO:0009251">
    <property type="term" value="P:glucan catabolic process"/>
    <property type="evidence" value="ECO:0007669"/>
    <property type="project" value="TreeGrafter"/>
</dbReference>
<dbReference type="GO" id="GO:0008422">
    <property type="term" value="F:beta-glucosidase activity"/>
    <property type="evidence" value="ECO:0007669"/>
    <property type="project" value="UniProtKB-EC"/>
</dbReference>
<dbReference type="Pfam" id="PF01915">
    <property type="entry name" value="Glyco_hydro_3_C"/>
    <property type="match status" value="1"/>
</dbReference>
<evidence type="ECO:0000256" key="7">
    <source>
        <dbReference type="ARBA" id="ARBA00023295"/>
    </source>
</evidence>
<dbReference type="STRING" id="857340.A0A086TAG9"/>
<comment type="catalytic activity">
    <reaction evidence="1">
        <text>Hydrolysis of terminal, non-reducing beta-D-glucosyl residues with release of beta-D-glucose.</text>
        <dbReference type="EC" id="3.2.1.21"/>
    </reaction>
</comment>
<dbReference type="InterPro" id="IPR001764">
    <property type="entry name" value="Glyco_hydro_3_N"/>
</dbReference>
<dbReference type="Gene3D" id="2.60.40.10">
    <property type="entry name" value="Immunoglobulins"/>
    <property type="match status" value="1"/>
</dbReference>
<dbReference type="EMBL" id="JPKY01000020">
    <property type="protein sequence ID" value="KFH46351.1"/>
    <property type="molecule type" value="Genomic_DNA"/>
</dbReference>
<keyword evidence="12" id="KW-1185">Reference proteome</keyword>
<dbReference type="Gene3D" id="3.20.20.300">
    <property type="entry name" value="Glycoside hydrolase, family 3, N-terminal domain"/>
    <property type="match status" value="1"/>
</dbReference>
<dbReference type="InterPro" id="IPR036881">
    <property type="entry name" value="Glyco_hydro_3_C_sf"/>
</dbReference>
<gene>
    <name evidence="11" type="ORF">ACRE_028090</name>
</gene>
<keyword evidence="9" id="KW-0732">Signal</keyword>
<feature type="chain" id="PRO_5001815525" description="beta-glucosidase" evidence="9">
    <location>
        <begin position="19"/>
        <end position="771"/>
    </location>
</feature>
<dbReference type="HOGENOM" id="CLU_004542_5_1_1"/>
<evidence type="ECO:0000256" key="4">
    <source>
        <dbReference type="ARBA" id="ARBA00022801"/>
    </source>
</evidence>
<keyword evidence="7" id="KW-0326">Glycosidase</keyword>
<dbReference type="Proteomes" id="UP000029964">
    <property type="component" value="Unassembled WGS sequence"/>
</dbReference>
<evidence type="ECO:0000313" key="12">
    <source>
        <dbReference type="Proteomes" id="UP000029964"/>
    </source>
</evidence>
<evidence type="ECO:0000256" key="5">
    <source>
        <dbReference type="ARBA" id="ARBA00023180"/>
    </source>
</evidence>
<dbReference type="InterPro" id="IPR013783">
    <property type="entry name" value="Ig-like_fold"/>
</dbReference>
<dbReference type="AlphaFoldDB" id="A0A086TAG9"/>
<dbReference type="InterPro" id="IPR036962">
    <property type="entry name" value="Glyco_hydro_3_N_sf"/>
</dbReference>
<name>A0A086TAG9_HAPC1</name>
<evidence type="ECO:0000256" key="6">
    <source>
        <dbReference type="ARBA" id="ARBA00023277"/>
    </source>
</evidence>
<dbReference type="PANTHER" id="PTHR30620">
    <property type="entry name" value="PERIPLASMIC BETA-GLUCOSIDASE-RELATED"/>
    <property type="match status" value="1"/>
</dbReference>
<dbReference type="SMART" id="SM01217">
    <property type="entry name" value="Fn3_like"/>
    <property type="match status" value="1"/>
</dbReference>
<dbReference type="PRINTS" id="PR00133">
    <property type="entry name" value="GLHYDRLASE3"/>
</dbReference>
<dbReference type="FunFam" id="3.40.50.1700:FF:000009">
    <property type="entry name" value="Periplasmic beta-glucosidase"/>
    <property type="match status" value="1"/>
</dbReference>
<dbReference type="InterPro" id="IPR017853">
    <property type="entry name" value="GH"/>
</dbReference>